<evidence type="ECO:0000313" key="6">
    <source>
        <dbReference type="Proteomes" id="UP000196587"/>
    </source>
</evidence>
<evidence type="ECO:0000259" key="4">
    <source>
        <dbReference type="Pfam" id="PF13472"/>
    </source>
</evidence>
<evidence type="ECO:0000313" key="5">
    <source>
        <dbReference type="EMBL" id="OUP31999.1"/>
    </source>
</evidence>
<reference evidence="6" key="1">
    <citation type="submission" date="2017-04" db="EMBL/GenBank/DDBJ databases">
        <title>Function of individual gut microbiota members based on whole genome sequencing of pure cultures obtained from chicken caecum.</title>
        <authorList>
            <person name="Medvecky M."/>
            <person name="Cejkova D."/>
            <person name="Polansky O."/>
            <person name="Karasova D."/>
            <person name="Kubasova T."/>
            <person name="Cizek A."/>
            <person name="Rychlik I."/>
        </authorList>
    </citation>
    <scope>NUCLEOTIDE SEQUENCE [LARGE SCALE GENOMIC DNA]</scope>
    <source>
        <strain evidence="6">An189</strain>
    </source>
</reference>
<dbReference type="Gene3D" id="3.40.50.1110">
    <property type="entry name" value="SGNH hydrolase"/>
    <property type="match status" value="1"/>
</dbReference>
<dbReference type="InterPro" id="IPR008979">
    <property type="entry name" value="Galactose-bd-like_sf"/>
</dbReference>
<dbReference type="GO" id="GO:0016788">
    <property type="term" value="F:hydrolase activity, acting on ester bonds"/>
    <property type="evidence" value="ECO:0007669"/>
    <property type="project" value="UniProtKB-ARBA"/>
</dbReference>
<protein>
    <submittedName>
        <fullName evidence="5">Rhamnogalacturonan acetylesterase</fullName>
    </submittedName>
</protein>
<sequence length="412" mass="46487">MRTTLLNFLLLTTVYASAQTLPQTFKMEDAPRYSEATGYGYDRTETPAKGSKEPFYFSVRVPDGNYLVTVSLGSSKRAANTTVRAESRRLFIENLPTKKGEITERSFVVNKRSPYISKKEKVKIKDREKRKLDWDDKLTIEINGEAPACESIRIEPTSSSVATIYLCGNSTVVDQENEPWASWGQMLPLFFGTDAAVANYAESGESANTSIKANRLKKALSQMKKGDYLFIEFGHNDQKQKGPGKGAYYSFMTNLKIYIDEVKAHGGIPVLVTPTRRRRFDKEGKTVNTHGEYPDAVRWIANKEKVLLIDLNEMTGILYEALGEKESKKAFVHYPMGSFEGQKKALADNTHFNPYGAYQIAKCVVEGIKKNIPDLAKHLHSVPDYNPAQPDDVNQFHWYPAPFFEMEKPDGN</sequence>
<dbReference type="EMBL" id="NFKE01000016">
    <property type="protein sequence ID" value="OUP31999.1"/>
    <property type="molecule type" value="Genomic_DNA"/>
</dbReference>
<feature type="chain" id="PRO_5013345633" evidence="3">
    <location>
        <begin position="19"/>
        <end position="412"/>
    </location>
</feature>
<dbReference type="RefSeq" id="WP_087413512.1">
    <property type="nucleotide sequence ID" value="NZ_CALIXP010000027.1"/>
</dbReference>
<name>A0A1Y4JMG5_9BACE</name>
<dbReference type="Proteomes" id="UP000196587">
    <property type="component" value="Unassembled WGS sequence"/>
</dbReference>
<dbReference type="SUPFAM" id="SSF49785">
    <property type="entry name" value="Galactose-binding domain-like"/>
    <property type="match status" value="1"/>
</dbReference>
<dbReference type="InterPro" id="IPR013830">
    <property type="entry name" value="SGNH_hydro"/>
</dbReference>
<dbReference type="InterPro" id="IPR037459">
    <property type="entry name" value="RhgT-like"/>
</dbReference>
<dbReference type="InterPro" id="IPR036514">
    <property type="entry name" value="SGNH_hydro_sf"/>
</dbReference>
<keyword evidence="2" id="KW-0378">Hydrolase</keyword>
<evidence type="ECO:0000256" key="1">
    <source>
        <dbReference type="ARBA" id="ARBA00008668"/>
    </source>
</evidence>
<dbReference type="Gene3D" id="2.60.120.430">
    <property type="entry name" value="Galactose-binding lectin"/>
    <property type="match status" value="1"/>
</dbReference>
<organism evidence="5 6">
    <name type="scientific">Bacteroides clarus</name>
    <dbReference type="NCBI Taxonomy" id="626929"/>
    <lineage>
        <taxon>Bacteria</taxon>
        <taxon>Pseudomonadati</taxon>
        <taxon>Bacteroidota</taxon>
        <taxon>Bacteroidia</taxon>
        <taxon>Bacteroidales</taxon>
        <taxon>Bacteroidaceae</taxon>
        <taxon>Bacteroides</taxon>
    </lineage>
</organism>
<dbReference type="AlphaFoldDB" id="A0A1Y4JMG5"/>
<feature type="domain" description="SGNH hydrolase-type esterase" evidence="4">
    <location>
        <begin position="168"/>
        <end position="356"/>
    </location>
</feature>
<keyword evidence="3" id="KW-0732">Signal</keyword>
<gene>
    <name evidence="5" type="ORF">B5F24_15775</name>
</gene>
<feature type="signal peptide" evidence="3">
    <location>
        <begin position="1"/>
        <end position="18"/>
    </location>
</feature>
<comment type="similarity">
    <text evidence="1">Belongs to the 'GDSL' lipolytic enzyme family.</text>
</comment>
<comment type="caution">
    <text evidence="5">The sequence shown here is derived from an EMBL/GenBank/DDBJ whole genome shotgun (WGS) entry which is preliminary data.</text>
</comment>
<dbReference type="PANTHER" id="PTHR43695">
    <property type="entry name" value="PUTATIVE (AFU_ORTHOLOGUE AFUA_2G17250)-RELATED"/>
    <property type="match status" value="1"/>
</dbReference>
<evidence type="ECO:0000256" key="3">
    <source>
        <dbReference type="SAM" id="SignalP"/>
    </source>
</evidence>
<proteinExistence type="inferred from homology"/>
<dbReference type="CDD" id="cd01821">
    <property type="entry name" value="Rhamnogalacturan_acetylesterase_like"/>
    <property type="match status" value="1"/>
</dbReference>
<evidence type="ECO:0000256" key="2">
    <source>
        <dbReference type="ARBA" id="ARBA00022801"/>
    </source>
</evidence>
<dbReference type="Pfam" id="PF13472">
    <property type="entry name" value="Lipase_GDSL_2"/>
    <property type="match status" value="1"/>
</dbReference>
<dbReference type="PANTHER" id="PTHR43695:SF1">
    <property type="entry name" value="RHAMNOGALACTURONAN ACETYLESTERASE"/>
    <property type="match status" value="1"/>
</dbReference>
<dbReference type="SUPFAM" id="SSF52266">
    <property type="entry name" value="SGNH hydrolase"/>
    <property type="match status" value="1"/>
</dbReference>
<accession>A0A1Y4JMG5</accession>